<evidence type="ECO:0000256" key="10">
    <source>
        <dbReference type="ARBA" id="ARBA00030834"/>
    </source>
</evidence>
<evidence type="ECO:0000256" key="3">
    <source>
        <dbReference type="ARBA" id="ARBA00006094"/>
    </source>
</evidence>
<evidence type="ECO:0000259" key="12">
    <source>
        <dbReference type="Pfam" id="PF10258"/>
    </source>
</evidence>
<evidence type="ECO:0000256" key="1">
    <source>
        <dbReference type="ARBA" id="ARBA00004123"/>
    </source>
</evidence>
<dbReference type="InterPro" id="IPR038092">
    <property type="entry name" value="PHAX_RNA-binding_sf"/>
</dbReference>
<keyword evidence="6" id="KW-0963">Cytoplasm</keyword>
<dbReference type="InterPro" id="IPR019385">
    <property type="entry name" value="PHAX_RNA-binding_domain"/>
</dbReference>
<evidence type="ECO:0000256" key="11">
    <source>
        <dbReference type="SAM" id="MobiDB-lite"/>
    </source>
</evidence>
<keyword evidence="13" id="KW-1185">Reference proteome</keyword>
<dbReference type="InterPro" id="IPR039047">
    <property type="entry name" value="PHAX"/>
</dbReference>
<dbReference type="Gene3D" id="1.10.10.1440">
    <property type="entry name" value="PHAX RNA-binding domain"/>
    <property type="match status" value="1"/>
</dbReference>
<feature type="region of interest" description="Disordered" evidence="11">
    <location>
        <begin position="19"/>
        <end position="60"/>
    </location>
</feature>
<keyword evidence="9" id="KW-0539">Nucleus</keyword>
<dbReference type="PANTHER" id="PTHR13135">
    <property type="entry name" value="CYTOSOLIC RESINIFERATOXIN BINDING PROTEIN RBP-26"/>
    <property type="match status" value="1"/>
</dbReference>
<evidence type="ECO:0000256" key="2">
    <source>
        <dbReference type="ARBA" id="ARBA00004496"/>
    </source>
</evidence>
<proteinExistence type="inferred from homology"/>
<evidence type="ECO:0000256" key="7">
    <source>
        <dbReference type="ARBA" id="ARBA00022884"/>
    </source>
</evidence>
<sequence>MESILDVFDEEVSFGVSDESDDVEMMDSGGEGKTNDKEVKMYSEGGNLQPAKKTRRKRKRRIRVLVIQANGGQRIASGDRNKSGGGVLWKLLKARDPDVYKEIMTKGREFEKTK</sequence>
<gene>
    <name evidence="14" type="primary">LOC130462995</name>
</gene>
<evidence type="ECO:0000256" key="4">
    <source>
        <dbReference type="ARBA" id="ARBA00016856"/>
    </source>
</evidence>
<evidence type="ECO:0000313" key="14">
    <source>
        <dbReference type="RefSeq" id="XP_056687987.1"/>
    </source>
</evidence>
<evidence type="ECO:0000313" key="13">
    <source>
        <dbReference type="Proteomes" id="UP000813463"/>
    </source>
</evidence>
<comment type="subcellular location">
    <subcellularLocation>
        <location evidence="2">Cytoplasm</location>
    </subcellularLocation>
    <subcellularLocation>
        <location evidence="1">Nucleus</location>
    </subcellularLocation>
</comment>
<keyword evidence="8" id="KW-0653">Protein transport</keyword>
<evidence type="ECO:0000256" key="9">
    <source>
        <dbReference type="ARBA" id="ARBA00023242"/>
    </source>
</evidence>
<reference evidence="14" key="2">
    <citation type="submission" date="2025-08" db="UniProtKB">
        <authorList>
            <consortium name="RefSeq"/>
        </authorList>
    </citation>
    <scope>IDENTIFICATION</scope>
    <source>
        <tissue evidence="14">Leaf</tissue>
    </source>
</reference>
<evidence type="ECO:0000256" key="8">
    <source>
        <dbReference type="ARBA" id="ARBA00022927"/>
    </source>
</evidence>
<evidence type="ECO:0000256" key="5">
    <source>
        <dbReference type="ARBA" id="ARBA00022448"/>
    </source>
</evidence>
<protein>
    <recommendedName>
        <fullName evidence="4">Phosphorylated adapter RNA export protein</fullName>
    </recommendedName>
    <alternativeName>
        <fullName evidence="10">RNA U small nuclear RNA export adapter protein</fullName>
    </alternativeName>
</protein>
<evidence type="ECO:0000256" key="6">
    <source>
        <dbReference type="ARBA" id="ARBA00022490"/>
    </source>
</evidence>
<dbReference type="Proteomes" id="UP000813463">
    <property type="component" value="Chromosome 1"/>
</dbReference>
<dbReference type="Pfam" id="PF10258">
    <property type="entry name" value="PHAX_RNA-bd"/>
    <property type="match status" value="1"/>
</dbReference>
<accession>A0ABM3QXA9</accession>
<dbReference type="GeneID" id="130462995"/>
<comment type="similarity">
    <text evidence="3">Belongs to the PHAX family.</text>
</comment>
<reference evidence="13" key="1">
    <citation type="journal article" date="2021" name="Nat. Commun.">
        <title>Genomic analyses provide insights into spinach domestication and the genetic basis of agronomic traits.</title>
        <authorList>
            <person name="Cai X."/>
            <person name="Sun X."/>
            <person name="Xu C."/>
            <person name="Sun H."/>
            <person name="Wang X."/>
            <person name="Ge C."/>
            <person name="Zhang Z."/>
            <person name="Wang Q."/>
            <person name="Fei Z."/>
            <person name="Jiao C."/>
            <person name="Wang Q."/>
        </authorList>
    </citation>
    <scope>NUCLEOTIDE SEQUENCE [LARGE SCALE GENOMIC DNA]</scope>
    <source>
        <strain evidence="13">cv. Varoflay</strain>
    </source>
</reference>
<name>A0ABM3QXA9_SPIOL</name>
<dbReference type="PANTHER" id="PTHR13135:SF0">
    <property type="entry name" value="PHOSPHORYLATED ADAPTER RNA EXPORT PROTEIN"/>
    <property type="match status" value="1"/>
</dbReference>
<feature type="domain" description="Phosphorylated adapter RNA export protein RNA-binding" evidence="12">
    <location>
        <begin position="64"/>
        <end position="108"/>
    </location>
</feature>
<organism evidence="13 14">
    <name type="scientific">Spinacia oleracea</name>
    <name type="common">Spinach</name>
    <dbReference type="NCBI Taxonomy" id="3562"/>
    <lineage>
        <taxon>Eukaryota</taxon>
        <taxon>Viridiplantae</taxon>
        <taxon>Streptophyta</taxon>
        <taxon>Embryophyta</taxon>
        <taxon>Tracheophyta</taxon>
        <taxon>Spermatophyta</taxon>
        <taxon>Magnoliopsida</taxon>
        <taxon>eudicotyledons</taxon>
        <taxon>Gunneridae</taxon>
        <taxon>Pentapetalae</taxon>
        <taxon>Caryophyllales</taxon>
        <taxon>Chenopodiaceae</taxon>
        <taxon>Chenopodioideae</taxon>
        <taxon>Anserineae</taxon>
        <taxon>Spinacia</taxon>
    </lineage>
</organism>
<keyword evidence="5" id="KW-0813">Transport</keyword>
<dbReference type="RefSeq" id="XP_056687987.1">
    <property type="nucleotide sequence ID" value="XM_056832009.1"/>
</dbReference>
<keyword evidence="7" id="KW-0694">RNA-binding</keyword>